<feature type="compositionally biased region" description="Low complexity" evidence="1">
    <location>
        <begin position="196"/>
        <end position="209"/>
    </location>
</feature>
<dbReference type="PANTHER" id="PTHR21180">
    <property type="entry name" value="ENDONUCLEASE/EXONUCLEASE/PHOSPHATASE FAMILY DOMAIN-CONTAINING PROTEIN 1"/>
    <property type="match status" value="1"/>
</dbReference>
<evidence type="ECO:0000313" key="3">
    <source>
        <dbReference type="Proteomes" id="UP000002508"/>
    </source>
</evidence>
<name>B8G419_CHLAD</name>
<evidence type="ECO:0000256" key="1">
    <source>
        <dbReference type="SAM" id="MobiDB-lite"/>
    </source>
</evidence>
<feature type="compositionally biased region" description="Polar residues" evidence="1">
    <location>
        <begin position="108"/>
        <end position="125"/>
    </location>
</feature>
<dbReference type="Proteomes" id="UP000002508">
    <property type="component" value="Chromosome"/>
</dbReference>
<dbReference type="AlphaFoldDB" id="B8G419"/>
<protein>
    <submittedName>
        <fullName evidence="2">Helix-hairpin-helix motif protein</fullName>
    </submittedName>
</protein>
<dbReference type="HOGENOM" id="CLU_1132015_0_0_0"/>
<sequence>MWRKLLFVVLLVGIGYLIWRRMQSGTEALPSFAPPPGKPATPQSTLPTSSSAEGGPRPVVTRVHRGAPPPPTPTSAAPSGTSTSGPRPVVTRVHRGAPPEPRRRPMSTGETMVNRNGTGESSSDQVSSAPVLSEVSPPLSEVPSSATLVTQVREPEAAVPSAPAASAAAVREPEAAVPSAPAASAAAVREPEAAVPSAPAASAAAAAPATPDTRSEEEEIAALIEASAAVEFVPVDINRADRATLITLPGIGPVLADRIIAYREAHGPFKSVDDLIAVSGIGERNINAFRKLVYVTHD</sequence>
<dbReference type="SUPFAM" id="SSF47781">
    <property type="entry name" value="RuvA domain 2-like"/>
    <property type="match status" value="1"/>
</dbReference>
<feature type="region of interest" description="Disordered" evidence="1">
    <location>
        <begin position="196"/>
        <end position="216"/>
    </location>
</feature>
<feature type="compositionally biased region" description="Low complexity" evidence="1">
    <location>
        <begin position="74"/>
        <end position="86"/>
    </location>
</feature>
<dbReference type="InterPro" id="IPR010994">
    <property type="entry name" value="RuvA_2-like"/>
</dbReference>
<dbReference type="InterPro" id="IPR051675">
    <property type="entry name" value="Endo/Exo/Phosphatase_dom_1"/>
</dbReference>
<dbReference type="RefSeq" id="WP_015941279.1">
    <property type="nucleotide sequence ID" value="NC_011831.1"/>
</dbReference>
<dbReference type="GO" id="GO:0015627">
    <property type="term" value="C:type II protein secretion system complex"/>
    <property type="evidence" value="ECO:0007669"/>
    <property type="project" value="TreeGrafter"/>
</dbReference>
<dbReference type="Pfam" id="PF12836">
    <property type="entry name" value="HHH_3"/>
    <property type="match status" value="1"/>
</dbReference>
<gene>
    <name evidence="2" type="ordered locus">Cagg_2552</name>
</gene>
<dbReference type="EMBL" id="CP001337">
    <property type="protein sequence ID" value="ACL25421.1"/>
    <property type="molecule type" value="Genomic_DNA"/>
</dbReference>
<feature type="compositionally biased region" description="Polar residues" evidence="1">
    <location>
        <begin position="41"/>
        <end position="52"/>
    </location>
</feature>
<keyword evidence="3" id="KW-1185">Reference proteome</keyword>
<accession>B8G419</accession>
<feature type="compositionally biased region" description="Low complexity" evidence="1">
    <location>
        <begin position="126"/>
        <end position="146"/>
    </location>
</feature>
<feature type="region of interest" description="Disordered" evidence="1">
    <location>
        <begin position="29"/>
        <end position="154"/>
    </location>
</feature>
<dbReference type="GO" id="GO:0015628">
    <property type="term" value="P:protein secretion by the type II secretion system"/>
    <property type="evidence" value="ECO:0007669"/>
    <property type="project" value="TreeGrafter"/>
</dbReference>
<organism evidence="2 3">
    <name type="scientific">Chloroflexus aggregans (strain MD-66 / DSM 9485)</name>
    <dbReference type="NCBI Taxonomy" id="326427"/>
    <lineage>
        <taxon>Bacteria</taxon>
        <taxon>Bacillati</taxon>
        <taxon>Chloroflexota</taxon>
        <taxon>Chloroflexia</taxon>
        <taxon>Chloroflexales</taxon>
        <taxon>Chloroflexineae</taxon>
        <taxon>Chloroflexaceae</taxon>
        <taxon>Chloroflexus</taxon>
    </lineage>
</organism>
<dbReference type="OrthoDB" id="9790239at2"/>
<dbReference type="KEGG" id="cag:Cagg_2552"/>
<reference evidence="2" key="1">
    <citation type="submission" date="2008-12" db="EMBL/GenBank/DDBJ databases">
        <title>Complete sequence of Chloroflexus aggregans DSM 9485.</title>
        <authorList>
            <consortium name="US DOE Joint Genome Institute"/>
            <person name="Lucas S."/>
            <person name="Copeland A."/>
            <person name="Lapidus A."/>
            <person name="Glavina del Rio T."/>
            <person name="Dalin E."/>
            <person name="Tice H."/>
            <person name="Pitluck S."/>
            <person name="Foster B."/>
            <person name="Larimer F."/>
            <person name="Land M."/>
            <person name="Hauser L."/>
            <person name="Kyrpides N."/>
            <person name="Mikhailova N."/>
            <person name="Bryant D."/>
            <person name="Richardson P."/>
        </authorList>
    </citation>
    <scope>NUCLEOTIDE SEQUENCE</scope>
    <source>
        <strain evidence="2">DSM 9485</strain>
    </source>
</reference>
<dbReference type="eggNOG" id="COG1555">
    <property type="taxonomic scope" value="Bacteria"/>
</dbReference>
<evidence type="ECO:0000313" key="2">
    <source>
        <dbReference type="EMBL" id="ACL25421.1"/>
    </source>
</evidence>
<dbReference type="Gene3D" id="1.10.150.280">
    <property type="entry name" value="AF1531-like domain"/>
    <property type="match status" value="1"/>
</dbReference>
<dbReference type="PANTHER" id="PTHR21180:SF32">
    <property type="entry name" value="ENDONUCLEASE_EXONUCLEASE_PHOSPHATASE FAMILY DOMAIN-CONTAINING PROTEIN 1"/>
    <property type="match status" value="1"/>
</dbReference>
<proteinExistence type="predicted"/>
<dbReference type="STRING" id="326427.Cagg_2552"/>